<feature type="transmembrane region" description="Helical" evidence="2">
    <location>
        <begin position="108"/>
        <end position="130"/>
    </location>
</feature>
<gene>
    <name evidence="3" type="ORF">OHC33_004570</name>
</gene>
<protein>
    <submittedName>
        <fullName evidence="3">Uncharacterized protein</fullName>
    </submittedName>
</protein>
<keyword evidence="2" id="KW-1133">Transmembrane helix</keyword>
<organism evidence="3 4">
    <name type="scientific">Knufia fluminis</name>
    <dbReference type="NCBI Taxonomy" id="191047"/>
    <lineage>
        <taxon>Eukaryota</taxon>
        <taxon>Fungi</taxon>
        <taxon>Dikarya</taxon>
        <taxon>Ascomycota</taxon>
        <taxon>Pezizomycotina</taxon>
        <taxon>Eurotiomycetes</taxon>
        <taxon>Chaetothyriomycetidae</taxon>
        <taxon>Chaetothyriales</taxon>
        <taxon>Trichomeriaceae</taxon>
        <taxon>Knufia</taxon>
    </lineage>
</organism>
<sequence>MTLLQQMKAAQKSQCRGQTSTPTTNNTGTQAVRANANTNNANANNAYHRAPAAANPPAPPLPKNSTQMCALICTTIVFFYSTICYISSSNRTYYEITHDDERTRFARWAHVTWLFSLLSIGYFVYAFCTYGGIVRRYHTVEVVLVFVIGTMIPFGAHLAFAIAGPAPEYEYKYFGNGTVMSHNATVPLNGTIRGNLTAPGNVTRRASLWSA</sequence>
<feature type="compositionally biased region" description="Low complexity" evidence="1">
    <location>
        <begin position="17"/>
        <end position="30"/>
    </location>
</feature>
<feature type="transmembrane region" description="Helical" evidence="2">
    <location>
        <begin position="142"/>
        <end position="163"/>
    </location>
</feature>
<evidence type="ECO:0000313" key="3">
    <source>
        <dbReference type="EMBL" id="KAK5954844.1"/>
    </source>
</evidence>
<keyword evidence="4" id="KW-1185">Reference proteome</keyword>
<feature type="transmembrane region" description="Helical" evidence="2">
    <location>
        <begin position="68"/>
        <end position="88"/>
    </location>
</feature>
<proteinExistence type="predicted"/>
<comment type="caution">
    <text evidence="3">The sequence shown here is derived from an EMBL/GenBank/DDBJ whole genome shotgun (WGS) entry which is preliminary data.</text>
</comment>
<name>A0AAN8I6P2_9EURO</name>
<evidence type="ECO:0000256" key="2">
    <source>
        <dbReference type="SAM" id="Phobius"/>
    </source>
</evidence>
<accession>A0AAN8I6P2</accession>
<evidence type="ECO:0000313" key="4">
    <source>
        <dbReference type="Proteomes" id="UP001316803"/>
    </source>
</evidence>
<dbReference type="AlphaFoldDB" id="A0AAN8I6P2"/>
<keyword evidence="2" id="KW-0812">Transmembrane</keyword>
<keyword evidence="2" id="KW-0472">Membrane</keyword>
<dbReference type="EMBL" id="JAKLMC020000008">
    <property type="protein sequence ID" value="KAK5954844.1"/>
    <property type="molecule type" value="Genomic_DNA"/>
</dbReference>
<dbReference type="Proteomes" id="UP001316803">
    <property type="component" value="Unassembled WGS sequence"/>
</dbReference>
<evidence type="ECO:0000256" key="1">
    <source>
        <dbReference type="SAM" id="MobiDB-lite"/>
    </source>
</evidence>
<feature type="region of interest" description="Disordered" evidence="1">
    <location>
        <begin position="9"/>
        <end position="30"/>
    </location>
</feature>
<reference evidence="3 4" key="1">
    <citation type="submission" date="2022-12" db="EMBL/GenBank/DDBJ databases">
        <title>Genomic features and morphological characterization of a novel Knufia sp. strain isolated from spacecraft assembly facility.</title>
        <authorList>
            <person name="Teixeira M."/>
            <person name="Chander A.M."/>
            <person name="Stajich J.E."/>
            <person name="Venkateswaran K."/>
        </authorList>
    </citation>
    <scope>NUCLEOTIDE SEQUENCE [LARGE SCALE GENOMIC DNA]</scope>
    <source>
        <strain evidence="3 4">FJI-L2-BK-P2</strain>
    </source>
</reference>